<organism evidence="1">
    <name type="scientific">Siphoviridae sp. ctdd214</name>
    <dbReference type="NCBI Taxonomy" id="2825581"/>
    <lineage>
        <taxon>Viruses</taxon>
        <taxon>Duplodnaviria</taxon>
        <taxon>Heunggongvirae</taxon>
        <taxon>Uroviricota</taxon>
        <taxon>Caudoviricetes</taxon>
    </lineage>
</organism>
<accession>A0A8S5V5Y6</accession>
<protein>
    <submittedName>
        <fullName evidence="1">Uncharacterized protein</fullName>
    </submittedName>
</protein>
<proteinExistence type="predicted"/>
<name>A0A8S5V5Y6_9CAUD</name>
<reference evidence="1" key="1">
    <citation type="journal article" date="2021" name="Proc. Natl. Acad. Sci. U.S.A.">
        <title>A Catalog of Tens of Thousands of Viruses from Human Metagenomes Reveals Hidden Associations with Chronic Diseases.</title>
        <authorList>
            <person name="Tisza M.J."/>
            <person name="Buck C.B."/>
        </authorList>
    </citation>
    <scope>NUCLEOTIDE SEQUENCE</scope>
    <source>
        <strain evidence="1">Ctdd214</strain>
    </source>
</reference>
<evidence type="ECO:0000313" key="1">
    <source>
        <dbReference type="EMBL" id="DAG02161.1"/>
    </source>
</evidence>
<dbReference type="EMBL" id="BK016204">
    <property type="protein sequence ID" value="DAG02161.1"/>
    <property type="molecule type" value="Genomic_DNA"/>
</dbReference>
<sequence length="112" mass="12680">MNPYEILYTYKMDIYREKSAGDGLFEDSTLELVATDIPCRYSKGSQVIADNPAPILQNQSHMLFCGLDVDIKEGDTAEVTHVQTGKKVKLVIGEGFPYLFQQQFKVERSDKL</sequence>